<gene>
    <name evidence="12" type="primary">pyrF</name>
    <name evidence="12" type="ORF">HY473_01310</name>
</gene>
<dbReference type="InterPro" id="IPR014732">
    <property type="entry name" value="OMPdecase"/>
</dbReference>
<feature type="binding site" evidence="10">
    <location>
        <position position="127"/>
    </location>
    <ligand>
        <name>substrate</name>
    </ligand>
</feature>
<dbReference type="AlphaFoldDB" id="A0A932YWG6"/>
<evidence type="ECO:0000256" key="6">
    <source>
        <dbReference type="ARBA" id="ARBA00022975"/>
    </source>
</evidence>
<evidence type="ECO:0000256" key="2">
    <source>
        <dbReference type="ARBA" id="ARBA00004861"/>
    </source>
</evidence>
<evidence type="ECO:0000256" key="8">
    <source>
        <dbReference type="ARBA" id="ARBA00033428"/>
    </source>
</evidence>
<feature type="active site" description="For OMPdecase activity" evidence="9">
    <location>
        <position position="63"/>
    </location>
</feature>
<dbReference type="Pfam" id="PF00215">
    <property type="entry name" value="OMPdecase"/>
    <property type="match status" value="1"/>
</dbReference>
<dbReference type="CDD" id="cd04725">
    <property type="entry name" value="OMP_decarboxylase_like"/>
    <property type="match status" value="1"/>
</dbReference>
<dbReference type="EMBL" id="JACQMI010000010">
    <property type="protein sequence ID" value="MBI4132722.1"/>
    <property type="molecule type" value="Genomic_DNA"/>
</dbReference>
<comment type="pathway">
    <text evidence="2">Pyrimidine metabolism; UMP biosynthesis via de novo pathway; UMP from orotate: step 2/2.</text>
</comment>
<dbReference type="Gene3D" id="3.20.20.70">
    <property type="entry name" value="Aldolase class I"/>
    <property type="match status" value="1"/>
</dbReference>
<dbReference type="Proteomes" id="UP000756703">
    <property type="component" value="Unassembled WGS sequence"/>
</dbReference>
<dbReference type="InterPro" id="IPR001754">
    <property type="entry name" value="OMPdeCOase_dom"/>
</dbReference>
<dbReference type="GO" id="GO:0006207">
    <property type="term" value="P:'de novo' pyrimidine nucleobase biosynthetic process"/>
    <property type="evidence" value="ECO:0007669"/>
    <property type="project" value="InterPro"/>
</dbReference>
<evidence type="ECO:0000313" key="13">
    <source>
        <dbReference type="Proteomes" id="UP000756703"/>
    </source>
</evidence>
<evidence type="ECO:0000256" key="1">
    <source>
        <dbReference type="ARBA" id="ARBA00002356"/>
    </source>
</evidence>
<evidence type="ECO:0000256" key="7">
    <source>
        <dbReference type="ARBA" id="ARBA00023239"/>
    </source>
</evidence>
<feature type="binding site" evidence="10">
    <location>
        <position position="235"/>
    </location>
    <ligand>
        <name>substrate</name>
    </ligand>
</feature>
<protein>
    <recommendedName>
        <fullName evidence="4">Orotidine 5'-phosphate decarboxylase</fullName>
        <ecNumber evidence="3">4.1.1.23</ecNumber>
    </recommendedName>
    <alternativeName>
        <fullName evidence="8">OMP decarboxylase</fullName>
    </alternativeName>
</protein>
<dbReference type="InterPro" id="IPR013785">
    <property type="entry name" value="Aldolase_TIM"/>
</dbReference>
<feature type="active site" description="For OMPdecase activity" evidence="9">
    <location>
        <position position="66"/>
    </location>
</feature>
<dbReference type="SUPFAM" id="SSF51366">
    <property type="entry name" value="Ribulose-phoshate binding barrel"/>
    <property type="match status" value="1"/>
</dbReference>
<dbReference type="GO" id="GO:0044205">
    <property type="term" value="P:'de novo' UMP biosynthetic process"/>
    <property type="evidence" value="ECO:0007669"/>
    <property type="project" value="InterPro"/>
</dbReference>
<name>A0A932YWG6_9BACT</name>
<proteinExistence type="predicted"/>
<evidence type="ECO:0000256" key="5">
    <source>
        <dbReference type="ARBA" id="ARBA00022793"/>
    </source>
</evidence>
<reference evidence="12" key="1">
    <citation type="submission" date="2020-07" db="EMBL/GenBank/DDBJ databases">
        <title>Huge and variable diversity of episymbiotic CPR bacteria and DPANN archaea in groundwater ecosystems.</title>
        <authorList>
            <person name="He C.Y."/>
            <person name="Keren R."/>
            <person name="Whittaker M."/>
            <person name="Farag I.F."/>
            <person name="Doudna J."/>
            <person name="Cate J.H.D."/>
            <person name="Banfield J.F."/>
        </authorList>
    </citation>
    <scope>NUCLEOTIDE SEQUENCE</scope>
    <source>
        <strain evidence="12">NC_groundwater_1225_Ag_S-0.1um_56_177</strain>
    </source>
</reference>
<organism evidence="12 13">
    <name type="scientific">Candidatus Sungiibacteriota bacterium</name>
    <dbReference type="NCBI Taxonomy" id="2750080"/>
    <lineage>
        <taxon>Bacteria</taxon>
        <taxon>Candidatus Sungiibacteriota</taxon>
    </lineage>
</organism>
<dbReference type="EC" id="4.1.1.23" evidence="3"/>
<feature type="domain" description="Orotidine 5'-phosphate decarboxylase" evidence="11">
    <location>
        <begin position="6"/>
        <end position="251"/>
    </location>
</feature>
<evidence type="ECO:0000256" key="10">
    <source>
        <dbReference type="PIRSR" id="PIRSR614732-2"/>
    </source>
</evidence>
<evidence type="ECO:0000256" key="3">
    <source>
        <dbReference type="ARBA" id="ARBA00012321"/>
    </source>
</evidence>
<dbReference type="PANTHER" id="PTHR32119:SF2">
    <property type="entry name" value="OROTIDINE 5'-PHOSPHATE DECARBOXYLASE"/>
    <property type="match status" value="1"/>
</dbReference>
<evidence type="ECO:0000259" key="11">
    <source>
        <dbReference type="SMART" id="SM00934"/>
    </source>
</evidence>
<sequence>MDAKDYLVVALDTNDLEKACALVELLKPYVGMFKIGSALFTAHGPAAVNEILRRAGPPFLDLKFHDTPRSVAGASRAVSALDVGAFTVHALGGIEMMRAAWDGLSDGLAERRTLCANPLIFAVTVLTSHNHQSLLRHGLVSGVYCHRFKPELAARLEREEVEHRVVSLAVDAQAVGLDGVVVSPQEVAAIRKGCGPDFRIAAAGIEFQGEVGIGHRRSGGIGQAIRDGADYIIVGAVVRDRSNPVRIVQGIIAEIAAAMAERG</sequence>
<dbReference type="InterPro" id="IPR011060">
    <property type="entry name" value="RibuloseP-bd_barrel"/>
</dbReference>
<feature type="binding site" evidence="10">
    <location>
        <position position="12"/>
    </location>
    <ligand>
        <name>substrate</name>
    </ligand>
</feature>
<evidence type="ECO:0000256" key="4">
    <source>
        <dbReference type="ARBA" id="ARBA00021923"/>
    </source>
</evidence>
<feature type="active site" description="For OMPdecase activity" evidence="9">
    <location>
        <position position="61"/>
    </location>
</feature>
<feature type="binding site" evidence="10">
    <location>
        <position position="34"/>
    </location>
    <ligand>
        <name>substrate</name>
    </ligand>
</feature>
<dbReference type="GO" id="GO:0005829">
    <property type="term" value="C:cytosol"/>
    <property type="evidence" value="ECO:0007669"/>
    <property type="project" value="TreeGrafter"/>
</dbReference>
<keyword evidence="7 12" id="KW-0456">Lyase</keyword>
<dbReference type="NCBIfam" id="TIGR01740">
    <property type="entry name" value="pyrF"/>
    <property type="match status" value="1"/>
</dbReference>
<dbReference type="PANTHER" id="PTHR32119">
    <property type="entry name" value="OROTIDINE 5'-PHOSPHATE DECARBOXYLASE"/>
    <property type="match status" value="1"/>
</dbReference>
<dbReference type="GO" id="GO:0004590">
    <property type="term" value="F:orotidine-5'-phosphate decarboxylase activity"/>
    <property type="evidence" value="ECO:0007669"/>
    <property type="project" value="UniProtKB-EC"/>
</dbReference>
<keyword evidence="5" id="KW-0210">Decarboxylase</keyword>
<evidence type="ECO:0000256" key="9">
    <source>
        <dbReference type="PIRSR" id="PIRSR614732-1"/>
    </source>
</evidence>
<dbReference type="SMART" id="SM00934">
    <property type="entry name" value="OMPdecase"/>
    <property type="match status" value="1"/>
</dbReference>
<evidence type="ECO:0000313" key="12">
    <source>
        <dbReference type="EMBL" id="MBI4132722.1"/>
    </source>
</evidence>
<accession>A0A932YWG6</accession>
<keyword evidence="6" id="KW-0665">Pyrimidine biosynthesis</keyword>
<comment type="caution">
    <text evidence="12">The sequence shown here is derived from an EMBL/GenBank/DDBJ whole genome shotgun (WGS) entry which is preliminary data.</text>
</comment>
<comment type="function">
    <text evidence="1">Catalyzes the decarboxylation of orotidine 5'-monophosphate (OMP) to uridine 5'-monophosphate (UMP).</text>
</comment>